<accession>A0A645HN73</accession>
<comment type="caution">
    <text evidence="1">The sequence shown here is derived from an EMBL/GenBank/DDBJ whole genome shotgun (WGS) entry which is preliminary data.</text>
</comment>
<name>A0A645HN73_9ZZZZ</name>
<evidence type="ECO:0000313" key="1">
    <source>
        <dbReference type="EMBL" id="MPN37554.1"/>
    </source>
</evidence>
<dbReference type="EMBL" id="VSSQ01092270">
    <property type="protein sequence ID" value="MPN37554.1"/>
    <property type="molecule type" value="Genomic_DNA"/>
</dbReference>
<proteinExistence type="predicted"/>
<protein>
    <submittedName>
        <fullName evidence="1">Uncharacterized protein</fullName>
    </submittedName>
</protein>
<reference evidence="1" key="1">
    <citation type="submission" date="2019-08" db="EMBL/GenBank/DDBJ databases">
        <authorList>
            <person name="Kucharzyk K."/>
            <person name="Murdoch R.W."/>
            <person name="Higgins S."/>
            <person name="Loffler F."/>
        </authorList>
    </citation>
    <scope>NUCLEOTIDE SEQUENCE</scope>
</reference>
<organism evidence="1">
    <name type="scientific">bioreactor metagenome</name>
    <dbReference type="NCBI Taxonomy" id="1076179"/>
    <lineage>
        <taxon>unclassified sequences</taxon>
        <taxon>metagenomes</taxon>
        <taxon>ecological metagenomes</taxon>
    </lineage>
</organism>
<dbReference type="AlphaFoldDB" id="A0A645HN73"/>
<sequence>MLINIIHTVIRLAYLLGQGNIQIDIGFQRFLQHFLRHIGHARQIHQRFHQWSAFSYLDGNLGNIKRMITDPLQVGGNFQTGANDAQIPCQWLLAGNKHHAFIFNIHFNCVNDVITGHDLTGQVDILCCQGFNRFTDR</sequence>
<gene>
    <name evidence="1" type="ORF">SDC9_185074</name>
</gene>